<feature type="domain" description="CP-type G" evidence="12">
    <location>
        <begin position="64"/>
        <end position="222"/>
    </location>
</feature>
<evidence type="ECO:0000259" key="12">
    <source>
        <dbReference type="PROSITE" id="PS51721"/>
    </source>
</evidence>
<evidence type="ECO:0000256" key="6">
    <source>
        <dbReference type="ARBA" id="ARBA00022801"/>
    </source>
</evidence>
<dbReference type="EMBL" id="FUZT01000015">
    <property type="protein sequence ID" value="SKC87209.1"/>
    <property type="molecule type" value="Genomic_DNA"/>
</dbReference>
<dbReference type="GO" id="GO:0005525">
    <property type="term" value="F:GTP binding"/>
    <property type="evidence" value="ECO:0007669"/>
    <property type="project" value="UniProtKB-UniRule"/>
</dbReference>
<dbReference type="HAMAP" id="MF_01820">
    <property type="entry name" value="GTPase_RsgA"/>
    <property type="match status" value="1"/>
</dbReference>
<evidence type="ECO:0000256" key="5">
    <source>
        <dbReference type="ARBA" id="ARBA00022741"/>
    </source>
</evidence>
<keyword evidence="4 10" id="KW-0699">rRNA-binding</keyword>
<dbReference type="PANTHER" id="PTHR32120:SF11">
    <property type="entry name" value="SMALL RIBOSOMAL SUBUNIT BIOGENESIS GTPASE RSGA 1, MITOCHONDRIAL-RELATED"/>
    <property type="match status" value="1"/>
</dbReference>
<dbReference type="GO" id="GO:0019843">
    <property type="term" value="F:rRNA binding"/>
    <property type="evidence" value="ECO:0007669"/>
    <property type="project" value="UniProtKB-KW"/>
</dbReference>
<evidence type="ECO:0000256" key="3">
    <source>
        <dbReference type="ARBA" id="ARBA00022723"/>
    </source>
</evidence>
<dbReference type="Gene3D" id="3.40.50.300">
    <property type="entry name" value="P-loop containing nucleotide triphosphate hydrolases"/>
    <property type="match status" value="1"/>
</dbReference>
<dbReference type="EC" id="3.6.1.-" evidence="10"/>
<dbReference type="Pfam" id="PF03193">
    <property type="entry name" value="RsgA_GTPase"/>
    <property type="match status" value="1"/>
</dbReference>
<dbReference type="PROSITE" id="PS51721">
    <property type="entry name" value="G_CP"/>
    <property type="match status" value="1"/>
</dbReference>
<dbReference type="GO" id="GO:0005737">
    <property type="term" value="C:cytoplasm"/>
    <property type="evidence" value="ECO:0007669"/>
    <property type="project" value="UniProtKB-SubCell"/>
</dbReference>
<dbReference type="OrthoDB" id="9809485at2"/>
<feature type="binding site" evidence="10">
    <location>
        <position position="259"/>
    </location>
    <ligand>
        <name>Zn(2+)</name>
        <dbReference type="ChEBI" id="CHEBI:29105"/>
    </ligand>
</feature>
<evidence type="ECO:0000256" key="10">
    <source>
        <dbReference type="HAMAP-Rule" id="MF_01820"/>
    </source>
</evidence>
<dbReference type="InterPro" id="IPR012340">
    <property type="entry name" value="NA-bd_OB-fold"/>
</dbReference>
<dbReference type="NCBIfam" id="TIGR00157">
    <property type="entry name" value="ribosome small subunit-dependent GTPase A"/>
    <property type="match status" value="1"/>
</dbReference>
<proteinExistence type="inferred from homology"/>
<dbReference type="AlphaFoldDB" id="A0A1T5MH56"/>
<dbReference type="GO" id="GO:0042274">
    <property type="term" value="P:ribosomal small subunit biogenesis"/>
    <property type="evidence" value="ECO:0007669"/>
    <property type="project" value="UniProtKB-UniRule"/>
</dbReference>
<dbReference type="InterPro" id="IPR031944">
    <property type="entry name" value="RsgA_N"/>
</dbReference>
<evidence type="ECO:0000313" key="14">
    <source>
        <dbReference type="Proteomes" id="UP000190285"/>
    </source>
</evidence>
<evidence type="ECO:0000256" key="7">
    <source>
        <dbReference type="ARBA" id="ARBA00022833"/>
    </source>
</evidence>
<gene>
    <name evidence="10" type="primary">rsgA</name>
    <name evidence="13" type="ORF">SAMN02194393_04667</name>
</gene>
<reference evidence="13 14" key="1">
    <citation type="submission" date="2017-02" db="EMBL/GenBank/DDBJ databases">
        <authorList>
            <person name="Peterson S.W."/>
        </authorList>
    </citation>
    <scope>NUCLEOTIDE SEQUENCE [LARGE SCALE GENOMIC DNA]</scope>
    <source>
        <strain evidence="13 14">M1</strain>
    </source>
</reference>
<keyword evidence="9 10" id="KW-0342">GTP-binding</keyword>
<keyword evidence="6 10" id="KW-0378">Hydrolase</keyword>
<dbReference type="InterPro" id="IPR010914">
    <property type="entry name" value="RsgA_GTPase_dom"/>
</dbReference>
<comment type="function">
    <text evidence="10">One of several proteins that assist in the late maturation steps of the functional core of the 30S ribosomal subunit. Helps release RbfA from mature subunits. May play a role in the assembly of ribosomal proteins into the subunit. Circularly permuted GTPase that catalyzes slow GTP hydrolysis, GTPase activity is stimulated by the 30S ribosomal subunit.</text>
</comment>
<evidence type="ECO:0000256" key="8">
    <source>
        <dbReference type="ARBA" id="ARBA00022884"/>
    </source>
</evidence>
<organism evidence="13 14">
    <name type="scientific">Maledivibacter halophilus</name>
    <dbReference type="NCBI Taxonomy" id="36842"/>
    <lineage>
        <taxon>Bacteria</taxon>
        <taxon>Bacillati</taxon>
        <taxon>Bacillota</taxon>
        <taxon>Clostridia</taxon>
        <taxon>Peptostreptococcales</taxon>
        <taxon>Caminicellaceae</taxon>
        <taxon>Maledivibacter</taxon>
    </lineage>
</organism>
<comment type="subunit">
    <text evidence="10">Monomer. Associates with 30S ribosomal subunit, binds 16S rRNA.</text>
</comment>
<evidence type="ECO:0000256" key="2">
    <source>
        <dbReference type="ARBA" id="ARBA00022517"/>
    </source>
</evidence>
<dbReference type="InterPro" id="IPR030378">
    <property type="entry name" value="G_CP_dom"/>
</dbReference>
<dbReference type="Pfam" id="PF16745">
    <property type="entry name" value="RsgA_N"/>
    <property type="match status" value="1"/>
</dbReference>
<keyword evidence="3 10" id="KW-0479">Metal-binding</keyword>
<dbReference type="Gene3D" id="2.40.50.140">
    <property type="entry name" value="Nucleic acid-binding proteins"/>
    <property type="match status" value="1"/>
</dbReference>
<dbReference type="InterPro" id="IPR004881">
    <property type="entry name" value="Ribosome_biogen_GTPase_RsgA"/>
</dbReference>
<keyword evidence="14" id="KW-1185">Reference proteome</keyword>
<dbReference type="STRING" id="36842.SAMN02194393_04667"/>
<dbReference type="CDD" id="cd04466">
    <property type="entry name" value="S1_YloQ_GTPase"/>
    <property type="match status" value="1"/>
</dbReference>
<dbReference type="GO" id="GO:0046872">
    <property type="term" value="F:metal ion binding"/>
    <property type="evidence" value="ECO:0007669"/>
    <property type="project" value="UniProtKB-KW"/>
</dbReference>
<feature type="binding site" evidence="10">
    <location>
        <position position="253"/>
    </location>
    <ligand>
        <name>Zn(2+)</name>
        <dbReference type="ChEBI" id="CHEBI:29105"/>
    </ligand>
</feature>
<protein>
    <recommendedName>
        <fullName evidence="10">Small ribosomal subunit biogenesis GTPase RsgA</fullName>
        <ecNumber evidence="10">3.6.1.-</ecNumber>
    </recommendedName>
</protein>
<evidence type="ECO:0000259" key="11">
    <source>
        <dbReference type="PROSITE" id="PS50936"/>
    </source>
</evidence>
<dbReference type="SUPFAM" id="SSF50249">
    <property type="entry name" value="Nucleic acid-binding proteins"/>
    <property type="match status" value="1"/>
</dbReference>
<dbReference type="InterPro" id="IPR027417">
    <property type="entry name" value="P-loop_NTPase"/>
</dbReference>
<comment type="subcellular location">
    <subcellularLocation>
        <location evidence="10">Cytoplasm</location>
    </subcellularLocation>
</comment>
<dbReference type="RefSeq" id="WP_079495109.1">
    <property type="nucleotide sequence ID" value="NZ_FUZT01000015.1"/>
</dbReference>
<dbReference type="SUPFAM" id="SSF52540">
    <property type="entry name" value="P-loop containing nucleoside triphosphate hydrolases"/>
    <property type="match status" value="1"/>
</dbReference>
<name>A0A1T5MH56_9FIRM</name>
<feature type="binding site" evidence="10">
    <location>
        <position position="246"/>
    </location>
    <ligand>
        <name>Zn(2+)</name>
        <dbReference type="ChEBI" id="CHEBI:29105"/>
    </ligand>
</feature>
<feature type="binding site" evidence="10">
    <location>
        <begin position="113"/>
        <end position="116"/>
    </location>
    <ligand>
        <name>GTP</name>
        <dbReference type="ChEBI" id="CHEBI:37565"/>
    </ligand>
</feature>
<evidence type="ECO:0000313" key="13">
    <source>
        <dbReference type="EMBL" id="SKC87209.1"/>
    </source>
</evidence>
<comment type="similarity">
    <text evidence="10">Belongs to the TRAFAC class YlqF/YawG GTPase family. RsgA subfamily.</text>
</comment>
<comment type="cofactor">
    <cofactor evidence="10">
        <name>Zn(2+)</name>
        <dbReference type="ChEBI" id="CHEBI:29105"/>
    </cofactor>
    <text evidence="10">Binds 1 zinc ion per subunit.</text>
</comment>
<accession>A0A1T5MH56</accession>
<dbReference type="PANTHER" id="PTHR32120">
    <property type="entry name" value="SMALL RIBOSOMAL SUBUNIT BIOGENESIS GTPASE RSGA"/>
    <property type="match status" value="1"/>
</dbReference>
<dbReference type="Proteomes" id="UP000190285">
    <property type="component" value="Unassembled WGS sequence"/>
</dbReference>
<keyword evidence="7 10" id="KW-0862">Zinc</keyword>
<keyword evidence="1 10" id="KW-0963">Cytoplasm</keyword>
<dbReference type="Gene3D" id="1.10.40.50">
    <property type="entry name" value="Probable gtpase engc, domain 3"/>
    <property type="match status" value="1"/>
</dbReference>
<evidence type="ECO:0000256" key="4">
    <source>
        <dbReference type="ARBA" id="ARBA00022730"/>
    </source>
</evidence>
<evidence type="ECO:0000256" key="9">
    <source>
        <dbReference type="ARBA" id="ARBA00023134"/>
    </source>
</evidence>
<keyword evidence="5 10" id="KW-0547">Nucleotide-binding</keyword>
<keyword evidence="8 10" id="KW-0694">RNA-binding</keyword>
<sequence>MEKGIIVKGIGGFYYIKRGQNIYECKARGKFRNKKITPLVGDYVFFTFNNITNQGVIEDIIDRNVELIRPPVANVDQAIIVFALKNPSPNLRLLDKILIMSEYKNLSLKICINKIDLAKDESLNEIIEIYRKTGYEIIPCSTKKDIGIDRIKEILKNKISVFAGPSGVGKSSILNKVQSGLKLKTGEISSKIKRGKHTTRHCELMELDFGGWVVDSPGFTSLNIDYIDSEELCNLFPEFRQYVEECKFNNCLHTNEPICGVKDALGKGYISKDRYNNYIEILTQIQKKKNRRY</sequence>
<feature type="binding site" evidence="10">
    <location>
        <position position="251"/>
    </location>
    <ligand>
        <name>Zn(2+)</name>
        <dbReference type="ChEBI" id="CHEBI:29105"/>
    </ligand>
</feature>
<keyword evidence="2 10" id="KW-0690">Ribosome biogenesis</keyword>
<feature type="domain" description="EngC GTPase" evidence="11">
    <location>
        <begin position="73"/>
        <end position="220"/>
    </location>
</feature>
<dbReference type="PROSITE" id="PS50936">
    <property type="entry name" value="ENGC_GTPASE"/>
    <property type="match status" value="1"/>
</dbReference>
<feature type="binding site" evidence="10">
    <location>
        <begin position="164"/>
        <end position="172"/>
    </location>
    <ligand>
        <name>GTP</name>
        <dbReference type="ChEBI" id="CHEBI:37565"/>
    </ligand>
</feature>
<dbReference type="CDD" id="cd01854">
    <property type="entry name" value="YjeQ_EngC"/>
    <property type="match status" value="1"/>
</dbReference>
<dbReference type="GO" id="GO:0003924">
    <property type="term" value="F:GTPase activity"/>
    <property type="evidence" value="ECO:0007669"/>
    <property type="project" value="UniProtKB-UniRule"/>
</dbReference>
<evidence type="ECO:0000256" key="1">
    <source>
        <dbReference type="ARBA" id="ARBA00022490"/>
    </source>
</evidence>